<evidence type="ECO:0000256" key="6">
    <source>
        <dbReference type="ARBA" id="ARBA00022692"/>
    </source>
</evidence>
<dbReference type="SUPFAM" id="SSF47384">
    <property type="entry name" value="Homodimeric domain of signal transducing histidine kinase"/>
    <property type="match status" value="1"/>
</dbReference>
<evidence type="ECO:0000256" key="12">
    <source>
        <dbReference type="SAM" id="Phobius"/>
    </source>
</evidence>
<dbReference type="InterPro" id="IPR050428">
    <property type="entry name" value="TCS_sensor_his_kinase"/>
</dbReference>
<dbReference type="SMART" id="SM00388">
    <property type="entry name" value="HisKA"/>
    <property type="match status" value="1"/>
</dbReference>
<dbReference type="InterPro" id="IPR003660">
    <property type="entry name" value="HAMP_dom"/>
</dbReference>
<evidence type="ECO:0000256" key="3">
    <source>
        <dbReference type="ARBA" id="ARBA00012438"/>
    </source>
</evidence>
<keyword evidence="10 12" id="KW-1133">Transmembrane helix</keyword>
<proteinExistence type="predicted"/>
<evidence type="ECO:0000313" key="16">
    <source>
        <dbReference type="Proteomes" id="UP001409585"/>
    </source>
</evidence>
<protein>
    <recommendedName>
        <fullName evidence="3">histidine kinase</fullName>
        <ecNumber evidence="3">2.7.13.3</ecNumber>
    </recommendedName>
</protein>
<evidence type="ECO:0000256" key="10">
    <source>
        <dbReference type="ARBA" id="ARBA00022989"/>
    </source>
</evidence>
<keyword evidence="7" id="KW-0547">Nucleotide-binding</keyword>
<evidence type="ECO:0000256" key="7">
    <source>
        <dbReference type="ARBA" id="ARBA00022741"/>
    </source>
</evidence>
<dbReference type="PROSITE" id="PS50885">
    <property type="entry name" value="HAMP"/>
    <property type="match status" value="1"/>
</dbReference>
<comment type="subcellular location">
    <subcellularLocation>
        <location evidence="2">Membrane</location>
        <topology evidence="2">Multi-pass membrane protein</topology>
    </subcellularLocation>
</comment>
<dbReference type="PANTHER" id="PTHR45436">
    <property type="entry name" value="SENSOR HISTIDINE KINASE YKOH"/>
    <property type="match status" value="1"/>
</dbReference>
<evidence type="ECO:0000256" key="8">
    <source>
        <dbReference type="ARBA" id="ARBA00022777"/>
    </source>
</evidence>
<evidence type="ECO:0000256" key="2">
    <source>
        <dbReference type="ARBA" id="ARBA00004141"/>
    </source>
</evidence>
<dbReference type="InterPro" id="IPR003661">
    <property type="entry name" value="HisK_dim/P_dom"/>
</dbReference>
<dbReference type="PANTHER" id="PTHR45436:SF14">
    <property type="entry name" value="SENSOR PROTEIN QSEC"/>
    <property type="match status" value="1"/>
</dbReference>
<name>A0AAV3UA91_9ALTE</name>
<keyword evidence="9 15" id="KW-0067">ATP-binding</keyword>
<keyword evidence="11" id="KW-0902">Two-component regulatory system</keyword>
<dbReference type="InterPro" id="IPR036890">
    <property type="entry name" value="HATPase_C_sf"/>
</dbReference>
<evidence type="ECO:0000256" key="11">
    <source>
        <dbReference type="ARBA" id="ARBA00023012"/>
    </source>
</evidence>
<keyword evidence="4" id="KW-0597">Phosphoprotein</keyword>
<keyword evidence="6 12" id="KW-0812">Transmembrane</keyword>
<dbReference type="EMBL" id="BAABLX010000080">
    <property type="protein sequence ID" value="GAA4962231.1"/>
    <property type="molecule type" value="Genomic_DNA"/>
</dbReference>
<dbReference type="GO" id="GO:0005886">
    <property type="term" value="C:plasma membrane"/>
    <property type="evidence" value="ECO:0007669"/>
    <property type="project" value="TreeGrafter"/>
</dbReference>
<dbReference type="Pfam" id="PF02518">
    <property type="entry name" value="HATPase_c"/>
    <property type="match status" value="1"/>
</dbReference>
<organism evidence="15 16">
    <name type="scientific">Halioxenophilus aromaticivorans</name>
    <dbReference type="NCBI Taxonomy" id="1306992"/>
    <lineage>
        <taxon>Bacteria</taxon>
        <taxon>Pseudomonadati</taxon>
        <taxon>Pseudomonadota</taxon>
        <taxon>Gammaproteobacteria</taxon>
        <taxon>Alteromonadales</taxon>
        <taxon>Alteromonadaceae</taxon>
        <taxon>Halioxenophilus</taxon>
    </lineage>
</organism>
<dbReference type="Gene3D" id="3.30.565.10">
    <property type="entry name" value="Histidine kinase-like ATPase, C-terminal domain"/>
    <property type="match status" value="1"/>
</dbReference>
<feature type="domain" description="Histidine kinase" evidence="13">
    <location>
        <begin position="247"/>
        <end position="460"/>
    </location>
</feature>
<evidence type="ECO:0000259" key="13">
    <source>
        <dbReference type="PROSITE" id="PS50109"/>
    </source>
</evidence>
<evidence type="ECO:0000313" key="15">
    <source>
        <dbReference type="EMBL" id="GAA4962231.1"/>
    </source>
</evidence>
<accession>A0AAV3UA91</accession>
<keyword evidence="12" id="KW-0472">Membrane</keyword>
<dbReference type="EC" id="2.7.13.3" evidence="3"/>
<dbReference type="GO" id="GO:0005524">
    <property type="term" value="F:ATP binding"/>
    <property type="evidence" value="ECO:0007669"/>
    <property type="project" value="UniProtKB-KW"/>
</dbReference>
<evidence type="ECO:0000256" key="1">
    <source>
        <dbReference type="ARBA" id="ARBA00000085"/>
    </source>
</evidence>
<evidence type="ECO:0000256" key="4">
    <source>
        <dbReference type="ARBA" id="ARBA00022553"/>
    </source>
</evidence>
<dbReference type="RefSeq" id="WP_345428381.1">
    <property type="nucleotide sequence ID" value="NZ_AP031496.1"/>
</dbReference>
<dbReference type="CDD" id="cd00082">
    <property type="entry name" value="HisKA"/>
    <property type="match status" value="1"/>
</dbReference>
<dbReference type="SUPFAM" id="SSF55874">
    <property type="entry name" value="ATPase domain of HSP90 chaperone/DNA topoisomerase II/histidine kinase"/>
    <property type="match status" value="1"/>
</dbReference>
<keyword evidence="16" id="KW-1185">Reference proteome</keyword>
<evidence type="ECO:0000256" key="5">
    <source>
        <dbReference type="ARBA" id="ARBA00022679"/>
    </source>
</evidence>
<dbReference type="Proteomes" id="UP001409585">
    <property type="component" value="Unassembled WGS sequence"/>
</dbReference>
<dbReference type="InterPro" id="IPR003594">
    <property type="entry name" value="HATPase_dom"/>
</dbReference>
<dbReference type="InterPro" id="IPR036097">
    <property type="entry name" value="HisK_dim/P_sf"/>
</dbReference>
<feature type="transmembrane region" description="Helical" evidence="12">
    <location>
        <begin position="167"/>
        <end position="186"/>
    </location>
</feature>
<evidence type="ECO:0000256" key="9">
    <source>
        <dbReference type="ARBA" id="ARBA00022840"/>
    </source>
</evidence>
<reference evidence="16" key="1">
    <citation type="journal article" date="2019" name="Int. J. Syst. Evol. Microbiol.">
        <title>The Global Catalogue of Microorganisms (GCM) 10K type strain sequencing project: providing services to taxonomists for standard genome sequencing and annotation.</title>
        <authorList>
            <consortium name="The Broad Institute Genomics Platform"/>
            <consortium name="The Broad Institute Genome Sequencing Center for Infectious Disease"/>
            <person name="Wu L."/>
            <person name="Ma J."/>
        </authorList>
    </citation>
    <scope>NUCLEOTIDE SEQUENCE [LARGE SCALE GENOMIC DNA]</scope>
    <source>
        <strain evidence="16">JCM 19134</strain>
    </source>
</reference>
<dbReference type="GO" id="GO:0000155">
    <property type="term" value="F:phosphorelay sensor kinase activity"/>
    <property type="evidence" value="ECO:0007669"/>
    <property type="project" value="InterPro"/>
</dbReference>
<comment type="catalytic activity">
    <reaction evidence="1">
        <text>ATP + protein L-histidine = ADP + protein N-phospho-L-histidine.</text>
        <dbReference type="EC" id="2.7.13.3"/>
    </reaction>
</comment>
<evidence type="ECO:0000259" key="14">
    <source>
        <dbReference type="PROSITE" id="PS50885"/>
    </source>
</evidence>
<keyword evidence="5" id="KW-0808">Transferase</keyword>
<dbReference type="AlphaFoldDB" id="A0AAV3UA91"/>
<dbReference type="Gene3D" id="1.10.287.130">
    <property type="match status" value="1"/>
</dbReference>
<sequence>MAISLRRRLTLILLGQTLLVWVIAVILTTIYAQNIIRKQIDQQLYQYMDMAVHTLTTVIANPEITHYFAREPNELINRHSDISRIRRMGASDEGQATNLWFPSSHVVIGDSSPAFPEPDKEGLKQLTLDGAQWRVLYKYSEPVGLWIGVGVNLEDAQALASLTPERFIVPIFIIMPLSLLVLMVSIRKGIEPLNLLAAKISQRNSQDLTPLQVNPVPSEMQPVVQSLNELLGRVASAIEREQRFTANAAHELKTPLAAIKAEVQRHQRSTSDSKTGALLANIDARVSRAVETVSQLLTLSRLDNGEQFEKTKEDLGQLVIEVLAELGALAMEKSLVVEVPDELPQTWILGNQEWLMIMVRNLIDNAIKYSPKDSVLVLNVAEQNSAAQLTIVNQCKPIDTADLARLKDRFYRPVATSEQGVGLGLSIVDRIAKLHGGEMSVRVDNDASRFIALIELPMYV</sequence>
<gene>
    <name evidence="15" type="ORF">GCM10025791_49920</name>
</gene>
<feature type="domain" description="HAMP" evidence="14">
    <location>
        <begin position="187"/>
        <end position="239"/>
    </location>
</feature>
<dbReference type="PROSITE" id="PS50109">
    <property type="entry name" value="HIS_KIN"/>
    <property type="match status" value="1"/>
</dbReference>
<dbReference type="InterPro" id="IPR005467">
    <property type="entry name" value="His_kinase_dom"/>
</dbReference>
<dbReference type="Pfam" id="PF00512">
    <property type="entry name" value="HisKA"/>
    <property type="match status" value="1"/>
</dbReference>
<dbReference type="SMART" id="SM00387">
    <property type="entry name" value="HATPase_c"/>
    <property type="match status" value="1"/>
</dbReference>
<keyword evidence="8" id="KW-0418">Kinase</keyword>
<comment type="caution">
    <text evidence="15">The sequence shown here is derived from an EMBL/GenBank/DDBJ whole genome shotgun (WGS) entry which is preliminary data.</text>
</comment>